<keyword evidence="2" id="KW-0378">Hydrolase</keyword>
<evidence type="ECO:0000313" key="3">
    <source>
        <dbReference type="Proteomes" id="UP000002342"/>
    </source>
</evidence>
<dbReference type="KEGG" id="vg:7874744"/>
<keyword evidence="2" id="KW-0540">Nuclease</keyword>
<sequence length="175" mass="20388">MKTKPLPSRETLLKLLQYDPKTGSLYWKERSEEFSDHIRFNKRYAGKPAFTCISRGYQTGTIEGVHYKAVRVIWKMVHGYDPEVIDHIDGNKLNNRISNIRNVTQVENTKNRANYKNNTSGYPGVNWIARLQKWQVTTGGAKHRKYHGTYASLEEAISVKKQMEKDYGYHQNHGR</sequence>
<dbReference type="Proteomes" id="UP000002342">
    <property type="component" value="Segment"/>
</dbReference>
<dbReference type="SUPFAM" id="SSF54060">
    <property type="entry name" value="His-Me finger endonucleases"/>
    <property type="match status" value="1"/>
</dbReference>
<evidence type="ECO:0000313" key="2">
    <source>
        <dbReference type="EMBL" id="ACL81357.1"/>
    </source>
</evidence>
<keyword evidence="2" id="KW-0255">Endonuclease</keyword>
<name>C4NT91_9CAUD</name>
<dbReference type="EMBL" id="FJ591094">
    <property type="protein sequence ID" value="ACL81357.1"/>
    <property type="molecule type" value="Genomic_DNA"/>
</dbReference>
<dbReference type="OrthoDB" id="21336at10239"/>
<dbReference type="GO" id="GO:0004519">
    <property type="term" value="F:endonuclease activity"/>
    <property type="evidence" value="ECO:0007669"/>
    <property type="project" value="UniProtKB-KW"/>
</dbReference>
<dbReference type="InterPro" id="IPR044925">
    <property type="entry name" value="His-Me_finger_sf"/>
</dbReference>
<dbReference type="GeneID" id="7874744"/>
<accession>C4NT91</accession>
<proteinExistence type="predicted"/>
<reference evidence="2 3" key="1">
    <citation type="journal article" date="2009" name="Environ. Microbiol.">
        <title>Genome sequences of two novel phages infecting marine roseobacters.</title>
        <authorList>
            <person name="Zhao Y."/>
            <person name="Wang K."/>
            <person name="Jiao N."/>
            <person name="Chen F."/>
        </authorList>
    </citation>
    <scope>NUCLEOTIDE SEQUENCE</scope>
    <source>
        <strain evidence="2">EE36P1</strain>
    </source>
</reference>
<organism evidence="2 3">
    <name type="scientific">Sulfitobacter phage EE36phi1</name>
    <dbReference type="NCBI Taxonomy" id="490913"/>
    <lineage>
        <taxon>Viruses</taxon>
        <taxon>Duplodnaviria</taxon>
        <taxon>Heunggongvirae</taxon>
        <taxon>Uroviricota</taxon>
        <taxon>Caudoviricetes</taxon>
        <taxon>Schitoviridae</taxon>
        <taxon>Rhodovirinae</taxon>
        <taxon>Aorunvirus</taxon>
        <taxon>Aorunvirus EE36phi1</taxon>
    </lineage>
</organism>
<keyword evidence="3" id="KW-1185">Reference proteome</keyword>
<evidence type="ECO:0000259" key="1">
    <source>
        <dbReference type="Pfam" id="PF13392"/>
    </source>
</evidence>
<protein>
    <submittedName>
        <fullName evidence="2">Putative HNH endonuclease</fullName>
    </submittedName>
</protein>
<dbReference type="Gene3D" id="3.90.75.20">
    <property type="match status" value="1"/>
</dbReference>
<dbReference type="RefSeq" id="YP_002898939.1">
    <property type="nucleotide sequence ID" value="NC_012696.1"/>
</dbReference>
<feature type="domain" description="HNH nuclease" evidence="1">
    <location>
        <begin position="69"/>
        <end position="109"/>
    </location>
</feature>
<dbReference type="Pfam" id="PF13392">
    <property type="entry name" value="HNH_3"/>
    <property type="match status" value="1"/>
</dbReference>
<dbReference type="InterPro" id="IPR003615">
    <property type="entry name" value="HNH_nuc"/>
</dbReference>